<feature type="domain" description="Phytase-like" evidence="1">
    <location>
        <begin position="12"/>
        <end position="251"/>
    </location>
</feature>
<dbReference type="Proteomes" id="UP000285530">
    <property type="component" value="Unassembled WGS sequence"/>
</dbReference>
<evidence type="ECO:0000313" key="2">
    <source>
        <dbReference type="EMBL" id="RJL05291.1"/>
    </source>
</evidence>
<name>A0A418ZXT1_9RHOB</name>
<dbReference type="Pfam" id="PF13449">
    <property type="entry name" value="Phytase-like"/>
    <property type="match status" value="1"/>
</dbReference>
<gene>
    <name evidence="2" type="ORF">D3P06_07590</name>
</gene>
<protein>
    <submittedName>
        <fullName evidence="2">Esterase-like activity of phytase family protein</fullName>
    </submittedName>
</protein>
<evidence type="ECO:0000259" key="1">
    <source>
        <dbReference type="Pfam" id="PF13449"/>
    </source>
</evidence>
<comment type="caution">
    <text evidence="2">The sequence shown here is derived from an EMBL/GenBank/DDBJ whole genome shotgun (WGS) entry which is preliminary data.</text>
</comment>
<reference evidence="2 3" key="1">
    <citation type="submission" date="2018-09" db="EMBL/GenBank/DDBJ databases">
        <title>Paracoccus onubensis nov. sp. a moderate halophilic bacterium isolated from Gruta de las Maravillas (Aracena, Spain).</title>
        <authorList>
            <person name="Jurado V."/>
            <person name="Gutierrez-Patricio S."/>
            <person name="Gonzalez-Pimentel J.L."/>
            <person name="Laiz L."/>
            <person name="Saiz-Jimenez C."/>
        </authorList>
    </citation>
    <scope>NUCLEOTIDE SEQUENCE [LARGE SCALE GENOMIC DNA]</scope>
    <source>
        <strain evidence="2 3">DSM 19484</strain>
    </source>
</reference>
<proteinExistence type="predicted"/>
<sequence length="274" mass="30561">MGTFVWRDADPDFGGFSGIEITEDGTRFHALTDRAHLFWGRVDRDAQGAVRDMVIEGRANLRDRSGNPLPAGYRGDSEGIAIGADGRIWVSFEGLHRVVAYDHPEAAADPLPFPPKLPGMRPNAGLESLAIRDDGTILAVPEQSSGPATPFTVLAFDGEWREHALIRRDPRWLPVGADIGPDGMFYLLERDFRGPLGFASRLRRMDLVEGEVARDEVLMESRSMQYDNLEGISVWDDGEGPRITLISDDNFLFLQRTELVEFRLHEGTDRRAAN</sequence>
<keyword evidence="3" id="KW-1185">Reference proteome</keyword>
<evidence type="ECO:0000313" key="3">
    <source>
        <dbReference type="Proteomes" id="UP000285530"/>
    </source>
</evidence>
<dbReference type="InterPro" id="IPR027372">
    <property type="entry name" value="Phytase-like_dom"/>
</dbReference>
<dbReference type="SUPFAM" id="SSF101898">
    <property type="entry name" value="NHL repeat"/>
    <property type="match status" value="1"/>
</dbReference>
<accession>A0A418ZXT1</accession>
<dbReference type="OrthoDB" id="9798693at2"/>
<dbReference type="AlphaFoldDB" id="A0A418ZXT1"/>
<dbReference type="EMBL" id="QZEV01000027">
    <property type="protein sequence ID" value="RJL05291.1"/>
    <property type="molecule type" value="Genomic_DNA"/>
</dbReference>
<organism evidence="2 3">
    <name type="scientific">Paracoccus aestuarii</name>
    <dbReference type="NCBI Taxonomy" id="453842"/>
    <lineage>
        <taxon>Bacteria</taxon>
        <taxon>Pseudomonadati</taxon>
        <taxon>Pseudomonadota</taxon>
        <taxon>Alphaproteobacteria</taxon>
        <taxon>Rhodobacterales</taxon>
        <taxon>Paracoccaceae</taxon>
        <taxon>Paracoccus</taxon>
    </lineage>
</organism>